<organism evidence="6 7">
    <name type="scientific">Fulvivirga imtechensis AK7</name>
    <dbReference type="NCBI Taxonomy" id="1237149"/>
    <lineage>
        <taxon>Bacteria</taxon>
        <taxon>Pseudomonadati</taxon>
        <taxon>Bacteroidota</taxon>
        <taxon>Cytophagia</taxon>
        <taxon>Cytophagales</taxon>
        <taxon>Fulvivirgaceae</taxon>
        <taxon>Fulvivirga</taxon>
    </lineage>
</organism>
<evidence type="ECO:0000256" key="4">
    <source>
        <dbReference type="ARBA" id="ARBA00022741"/>
    </source>
</evidence>
<dbReference type="Pfam" id="PF01934">
    <property type="entry name" value="HepT-like"/>
    <property type="match status" value="1"/>
</dbReference>
<dbReference type="GO" id="GO:0110001">
    <property type="term" value="C:toxin-antitoxin complex"/>
    <property type="evidence" value="ECO:0007669"/>
    <property type="project" value="InterPro"/>
</dbReference>
<reference evidence="6 7" key="1">
    <citation type="submission" date="2012-12" db="EMBL/GenBank/DDBJ databases">
        <title>Genome assembly of Fulvivirga imtechensis AK7.</title>
        <authorList>
            <person name="Nupur N."/>
            <person name="Khatri I."/>
            <person name="Kumar R."/>
            <person name="Subramanian S."/>
            <person name="Pinnaka A."/>
        </authorList>
    </citation>
    <scope>NUCLEOTIDE SEQUENCE [LARGE SCALE GENOMIC DNA]</scope>
    <source>
        <strain evidence="6 7">AK7</strain>
    </source>
</reference>
<sequence>MASRRYDFYLKDMLVSRNRIEGYVHDMSFDQFEKNYLIVDAVVRNFEITGEASKNIPKEIKAKYPQMPREQMYGLKNIVIHEYFGVDHHRLWTIDTSDLPANKKDLRERLKIKDII</sequence>
<evidence type="ECO:0000256" key="1">
    <source>
        <dbReference type="ARBA" id="ARBA00022553"/>
    </source>
</evidence>
<dbReference type="GO" id="GO:0000166">
    <property type="term" value="F:nucleotide binding"/>
    <property type="evidence" value="ECO:0007669"/>
    <property type="project" value="UniProtKB-KW"/>
</dbReference>
<proteinExistence type="predicted"/>
<dbReference type="RefSeq" id="WP_009581722.1">
    <property type="nucleotide sequence ID" value="NZ_AMZN01000066.1"/>
</dbReference>
<gene>
    <name evidence="6" type="ORF">C900_04534</name>
</gene>
<evidence type="ECO:0008006" key="8">
    <source>
        <dbReference type="Google" id="ProtNLM"/>
    </source>
</evidence>
<evidence type="ECO:0000313" key="6">
    <source>
        <dbReference type="EMBL" id="ELR69831.1"/>
    </source>
</evidence>
<dbReference type="STRING" id="1237149.C900_04534"/>
<keyword evidence="5" id="KW-0378">Hydrolase</keyword>
<dbReference type="GO" id="GO:0004540">
    <property type="term" value="F:RNA nuclease activity"/>
    <property type="evidence" value="ECO:0007669"/>
    <property type="project" value="InterPro"/>
</dbReference>
<evidence type="ECO:0000256" key="3">
    <source>
        <dbReference type="ARBA" id="ARBA00022722"/>
    </source>
</evidence>
<dbReference type="GO" id="GO:0016787">
    <property type="term" value="F:hydrolase activity"/>
    <property type="evidence" value="ECO:0007669"/>
    <property type="project" value="UniProtKB-KW"/>
</dbReference>
<evidence type="ECO:0000256" key="5">
    <source>
        <dbReference type="ARBA" id="ARBA00022801"/>
    </source>
</evidence>
<name>L8JLM6_9BACT</name>
<dbReference type="InterPro" id="IPR051813">
    <property type="entry name" value="HepT_RNase_toxin"/>
</dbReference>
<keyword evidence="4" id="KW-0547">Nucleotide-binding</keyword>
<keyword evidence="7" id="KW-1185">Reference proteome</keyword>
<dbReference type="PANTHER" id="PTHR34139">
    <property type="entry name" value="UPF0331 PROTEIN MJ0127"/>
    <property type="match status" value="1"/>
</dbReference>
<dbReference type="eggNOG" id="COG2361">
    <property type="taxonomic scope" value="Bacteria"/>
</dbReference>
<keyword evidence="1" id="KW-0597">Phosphoprotein</keyword>
<dbReference type="PANTHER" id="PTHR34139:SF1">
    <property type="entry name" value="RNASE MJ1380-RELATED"/>
    <property type="match status" value="1"/>
</dbReference>
<keyword evidence="3" id="KW-0540">Nuclease</keyword>
<dbReference type="OrthoDB" id="955324at2"/>
<dbReference type="InterPro" id="IPR008201">
    <property type="entry name" value="HepT-like"/>
</dbReference>
<accession>L8JLM6</accession>
<keyword evidence="2" id="KW-1277">Toxin-antitoxin system</keyword>
<dbReference type="Proteomes" id="UP000011135">
    <property type="component" value="Unassembled WGS sequence"/>
</dbReference>
<dbReference type="AlphaFoldDB" id="L8JLM6"/>
<evidence type="ECO:0000313" key="7">
    <source>
        <dbReference type="Proteomes" id="UP000011135"/>
    </source>
</evidence>
<dbReference type="EMBL" id="AMZN01000066">
    <property type="protein sequence ID" value="ELR69831.1"/>
    <property type="molecule type" value="Genomic_DNA"/>
</dbReference>
<protein>
    <recommendedName>
        <fullName evidence="8">DUF86 domain-containing protein</fullName>
    </recommendedName>
</protein>
<comment type="caution">
    <text evidence="6">The sequence shown here is derived from an EMBL/GenBank/DDBJ whole genome shotgun (WGS) entry which is preliminary data.</text>
</comment>
<evidence type="ECO:0000256" key="2">
    <source>
        <dbReference type="ARBA" id="ARBA00022649"/>
    </source>
</evidence>